<evidence type="ECO:0000313" key="2">
    <source>
        <dbReference type="Proteomes" id="UP000299102"/>
    </source>
</evidence>
<dbReference type="Proteomes" id="UP000299102">
    <property type="component" value="Unassembled WGS sequence"/>
</dbReference>
<sequence>MSEAIAITRDFECRAESNDTRDTKFRKFGNSVAHMFIETSPALLLVKEGNRVEGSTTVHITGTWMDEYRCSILARTALVMAVCGIHGLCQCCT</sequence>
<evidence type="ECO:0000313" key="1">
    <source>
        <dbReference type="EMBL" id="GBP94509.1"/>
    </source>
</evidence>
<gene>
    <name evidence="1" type="ORF">EVAR_99620_1</name>
</gene>
<dbReference type="EMBL" id="BGZK01002513">
    <property type="protein sequence ID" value="GBP94509.1"/>
    <property type="molecule type" value="Genomic_DNA"/>
</dbReference>
<accession>A0A4C2A5T0</accession>
<keyword evidence="2" id="KW-1185">Reference proteome</keyword>
<reference evidence="1 2" key="1">
    <citation type="journal article" date="2019" name="Commun. Biol.">
        <title>The bagworm genome reveals a unique fibroin gene that provides high tensile strength.</title>
        <authorList>
            <person name="Kono N."/>
            <person name="Nakamura H."/>
            <person name="Ohtoshi R."/>
            <person name="Tomita M."/>
            <person name="Numata K."/>
            <person name="Arakawa K."/>
        </authorList>
    </citation>
    <scope>NUCLEOTIDE SEQUENCE [LARGE SCALE GENOMIC DNA]</scope>
</reference>
<organism evidence="1 2">
    <name type="scientific">Eumeta variegata</name>
    <name type="common">Bagworm moth</name>
    <name type="synonym">Eumeta japonica</name>
    <dbReference type="NCBI Taxonomy" id="151549"/>
    <lineage>
        <taxon>Eukaryota</taxon>
        <taxon>Metazoa</taxon>
        <taxon>Ecdysozoa</taxon>
        <taxon>Arthropoda</taxon>
        <taxon>Hexapoda</taxon>
        <taxon>Insecta</taxon>
        <taxon>Pterygota</taxon>
        <taxon>Neoptera</taxon>
        <taxon>Endopterygota</taxon>
        <taxon>Lepidoptera</taxon>
        <taxon>Glossata</taxon>
        <taxon>Ditrysia</taxon>
        <taxon>Tineoidea</taxon>
        <taxon>Psychidae</taxon>
        <taxon>Oiketicinae</taxon>
        <taxon>Eumeta</taxon>
    </lineage>
</organism>
<proteinExistence type="predicted"/>
<protein>
    <submittedName>
        <fullName evidence="1">Uncharacterized protein</fullName>
    </submittedName>
</protein>
<name>A0A4C2A5T0_EUMVA</name>
<dbReference type="AlphaFoldDB" id="A0A4C2A5T0"/>
<comment type="caution">
    <text evidence="1">The sequence shown here is derived from an EMBL/GenBank/DDBJ whole genome shotgun (WGS) entry which is preliminary data.</text>
</comment>